<feature type="compositionally biased region" description="Basic residues" evidence="1">
    <location>
        <begin position="1"/>
        <end position="11"/>
    </location>
</feature>
<feature type="domain" description="No apical meristem-associated C-terminal" evidence="2">
    <location>
        <begin position="3"/>
        <end position="114"/>
    </location>
</feature>
<evidence type="ECO:0000259" key="2">
    <source>
        <dbReference type="Pfam" id="PF14303"/>
    </source>
</evidence>
<accession>A0A180G9V5</accession>
<feature type="non-terminal residue" evidence="3">
    <location>
        <position position="114"/>
    </location>
</feature>
<feature type="region of interest" description="Disordered" evidence="1">
    <location>
        <begin position="1"/>
        <end position="68"/>
    </location>
</feature>
<organism evidence="3">
    <name type="scientific">Puccinia triticina (isolate 1-1 / race 1 (BBBD))</name>
    <name type="common">Brown leaf rust fungus</name>
    <dbReference type="NCBI Taxonomy" id="630390"/>
    <lineage>
        <taxon>Eukaryota</taxon>
        <taxon>Fungi</taxon>
        <taxon>Dikarya</taxon>
        <taxon>Basidiomycota</taxon>
        <taxon>Pucciniomycotina</taxon>
        <taxon>Pucciniomycetes</taxon>
        <taxon>Pucciniales</taxon>
        <taxon>Pucciniaceae</taxon>
        <taxon>Puccinia</taxon>
    </lineage>
</organism>
<dbReference type="Proteomes" id="UP000005240">
    <property type="component" value="Unassembled WGS sequence"/>
</dbReference>
<evidence type="ECO:0000313" key="5">
    <source>
        <dbReference type="Proteomes" id="UP000005240"/>
    </source>
</evidence>
<reference evidence="4 5" key="3">
    <citation type="journal article" date="2017" name="G3 (Bethesda)">
        <title>Comparative analysis highlights variable genome content of wheat rusts and divergence of the mating loci.</title>
        <authorList>
            <person name="Cuomo C.A."/>
            <person name="Bakkeren G."/>
            <person name="Khalil H.B."/>
            <person name="Panwar V."/>
            <person name="Joly D."/>
            <person name="Linning R."/>
            <person name="Sakthikumar S."/>
            <person name="Song X."/>
            <person name="Adiconis X."/>
            <person name="Fan L."/>
            <person name="Goldberg J.M."/>
            <person name="Levin J.Z."/>
            <person name="Young S."/>
            <person name="Zeng Q."/>
            <person name="Anikster Y."/>
            <person name="Bruce M."/>
            <person name="Wang M."/>
            <person name="Yin C."/>
            <person name="McCallum B."/>
            <person name="Szabo L.J."/>
            <person name="Hulbert S."/>
            <person name="Chen X."/>
            <person name="Fellers J.P."/>
        </authorList>
    </citation>
    <scope>NUCLEOTIDE SEQUENCE</scope>
    <source>
        <strain evidence="5">Isolate 1-1 / race 1 (BBBD)</strain>
        <strain evidence="4">isolate 1-1 / race 1 (BBBD)</strain>
    </source>
</reference>
<dbReference type="InterPro" id="IPR029466">
    <property type="entry name" value="NAM-associated_C"/>
</dbReference>
<evidence type="ECO:0000313" key="4">
    <source>
        <dbReference type="EnsemblFungi" id="PTTG_09567-t43_1-p1"/>
    </source>
</evidence>
<proteinExistence type="predicted"/>
<gene>
    <name evidence="3" type="ORF">PTTG_09567</name>
</gene>
<feature type="compositionally biased region" description="Basic residues" evidence="1">
    <location>
        <begin position="49"/>
        <end position="60"/>
    </location>
</feature>
<reference evidence="3" key="1">
    <citation type="submission" date="2009-11" db="EMBL/GenBank/DDBJ databases">
        <authorList>
            <consortium name="The Broad Institute Genome Sequencing Platform"/>
            <person name="Ward D."/>
            <person name="Feldgarden M."/>
            <person name="Earl A."/>
            <person name="Young S.K."/>
            <person name="Zeng Q."/>
            <person name="Koehrsen M."/>
            <person name="Alvarado L."/>
            <person name="Berlin A."/>
            <person name="Bochicchio J."/>
            <person name="Borenstein D."/>
            <person name="Chapman S.B."/>
            <person name="Chen Z."/>
            <person name="Engels R."/>
            <person name="Freedman E."/>
            <person name="Gellesch M."/>
            <person name="Goldberg J."/>
            <person name="Griggs A."/>
            <person name="Gujja S."/>
            <person name="Heilman E."/>
            <person name="Heiman D."/>
            <person name="Hepburn T."/>
            <person name="Howarth C."/>
            <person name="Jen D."/>
            <person name="Larson L."/>
            <person name="Lewis B."/>
            <person name="Mehta T."/>
            <person name="Park D."/>
            <person name="Pearson M."/>
            <person name="Roberts A."/>
            <person name="Saif S."/>
            <person name="Shea T."/>
            <person name="Shenoy N."/>
            <person name="Sisk P."/>
            <person name="Stolte C."/>
            <person name="Sykes S."/>
            <person name="Thomson T."/>
            <person name="Walk T."/>
            <person name="White J."/>
            <person name="Yandava C."/>
            <person name="Izard J."/>
            <person name="Baranova O.V."/>
            <person name="Blanton J.M."/>
            <person name="Tanner A.C."/>
            <person name="Dewhirst F.E."/>
            <person name="Haas B."/>
            <person name="Nusbaum C."/>
            <person name="Birren B."/>
        </authorList>
    </citation>
    <scope>NUCLEOTIDE SEQUENCE [LARGE SCALE GENOMIC DNA]</scope>
    <source>
        <strain evidence="3">1-1 BBBD Race 1</strain>
    </source>
</reference>
<reference evidence="4" key="4">
    <citation type="submission" date="2025-05" db="UniProtKB">
        <authorList>
            <consortium name="EnsemblFungi"/>
        </authorList>
    </citation>
    <scope>IDENTIFICATION</scope>
    <source>
        <strain evidence="4">isolate 1-1 / race 1 (BBBD)</strain>
    </source>
</reference>
<dbReference type="EMBL" id="ADAS02000129">
    <property type="protein sequence ID" value="OAV89404.1"/>
    <property type="molecule type" value="Genomic_DNA"/>
</dbReference>
<reference evidence="3" key="2">
    <citation type="submission" date="2016-05" db="EMBL/GenBank/DDBJ databases">
        <title>Comparative analysis highlights variable genome content of wheat rusts and divergence of the mating loci.</title>
        <authorList>
            <person name="Cuomo C.A."/>
            <person name="Bakkeren G."/>
            <person name="Szabo L."/>
            <person name="Khalil H."/>
            <person name="Joly D."/>
            <person name="Goldberg J."/>
            <person name="Young S."/>
            <person name="Zeng Q."/>
            <person name="Fellers J."/>
        </authorList>
    </citation>
    <scope>NUCLEOTIDE SEQUENCE [LARGE SCALE GENOMIC DNA]</scope>
    <source>
        <strain evidence="3">1-1 BBBD Race 1</strain>
    </source>
</reference>
<feature type="compositionally biased region" description="Basic and acidic residues" evidence="1">
    <location>
        <begin position="30"/>
        <end position="42"/>
    </location>
</feature>
<evidence type="ECO:0000256" key="1">
    <source>
        <dbReference type="SAM" id="MobiDB-lite"/>
    </source>
</evidence>
<evidence type="ECO:0000313" key="3">
    <source>
        <dbReference type="EMBL" id="OAV89404.1"/>
    </source>
</evidence>
<protein>
    <recommendedName>
        <fullName evidence="2">No apical meristem-associated C-terminal domain-containing protein</fullName>
    </recommendedName>
</protein>
<sequence>MTPKSHSKNRPRSPSSNGPEPRSEPAGTTADDKSISTSRFDRGANCPMGKKKAKALHQSKAKGADDWKDEVRAAQQEIALQLKRQNNIYKLEAQTVIMTKDLNDCNPTARRFFE</sequence>
<keyword evidence="5" id="KW-1185">Reference proteome</keyword>
<dbReference type="OrthoDB" id="2510054at2759"/>
<dbReference type="AlphaFoldDB" id="A0A180G9V5"/>
<dbReference type="EnsemblFungi" id="PTTG_09567-t43_1">
    <property type="protein sequence ID" value="PTTG_09567-t43_1-p1"/>
    <property type="gene ID" value="PTTG_09567"/>
</dbReference>
<dbReference type="Pfam" id="PF14303">
    <property type="entry name" value="NAM-associated"/>
    <property type="match status" value="1"/>
</dbReference>
<name>A0A180G9V5_PUCT1</name>